<dbReference type="Gene3D" id="3.30.420.10">
    <property type="entry name" value="Ribonuclease H-like superfamily/Ribonuclease H"/>
    <property type="match status" value="1"/>
</dbReference>
<sequence>MDSAIPCEVLEDVKSNVDDVEMTLVMLNPMSNYGLIKATAETLDLCLRRQCVKDNNVNNEKKFNSIFAQNLLRKMNTKLGGCIYLNIYPNNSVFIQPRLQNKGGSRVEWVLDLDRMFLECLKEFQTRNSCLPEHLVIYRDGVSEGQFDAVHLSGCARSLPAPVYYVHLVACRTREHIKGVVYGGRSADLESNTSFDTSIDLLKFSEAVKVTQKMCGMMYFV</sequence>
<dbReference type="InParanoid" id="A0A1V9XSW4"/>
<name>A0A1V9XSW4_9ACAR</name>
<evidence type="ECO:0000259" key="1">
    <source>
        <dbReference type="Pfam" id="PF02171"/>
    </source>
</evidence>
<dbReference type="Gene3D" id="3.40.50.2300">
    <property type="match status" value="1"/>
</dbReference>
<accession>A0A1V9XSW4</accession>
<evidence type="ECO:0000313" key="2">
    <source>
        <dbReference type="EMBL" id="OQR76594.1"/>
    </source>
</evidence>
<dbReference type="InterPro" id="IPR012337">
    <property type="entry name" value="RNaseH-like_sf"/>
</dbReference>
<organism evidence="2 3">
    <name type="scientific">Tropilaelaps mercedesae</name>
    <dbReference type="NCBI Taxonomy" id="418985"/>
    <lineage>
        <taxon>Eukaryota</taxon>
        <taxon>Metazoa</taxon>
        <taxon>Ecdysozoa</taxon>
        <taxon>Arthropoda</taxon>
        <taxon>Chelicerata</taxon>
        <taxon>Arachnida</taxon>
        <taxon>Acari</taxon>
        <taxon>Parasitiformes</taxon>
        <taxon>Mesostigmata</taxon>
        <taxon>Gamasina</taxon>
        <taxon>Dermanyssoidea</taxon>
        <taxon>Laelapidae</taxon>
        <taxon>Tropilaelaps</taxon>
    </lineage>
</organism>
<dbReference type="EMBL" id="MNPL01004648">
    <property type="protein sequence ID" value="OQR76594.1"/>
    <property type="molecule type" value="Genomic_DNA"/>
</dbReference>
<dbReference type="OrthoDB" id="10252740at2759"/>
<dbReference type="InterPro" id="IPR036397">
    <property type="entry name" value="RNaseH_sf"/>
</dbReference>
<dbReference type="Proteomes" id="UP000192247">
    <property type="component" value="Unassembled WGS sequence"/>
</dbReference>
<dbReference type="Pfam" id="PF02171">
    <property type="entry name" value="Piwi"/>
    <property type="match status" value="1"/>
</dbReference>
<protein>
    <submittedName>
        <fullName evidence="2">Protein argonaute-2-like</fullName>
    </submittedName>
</protein>
<gene>
    <name evidence="2" type="ORF">BIW11_00564</name>
</gene>
<dbReference type="SUPFAM" id="SSF53098">
    <property type="entry name" value="Ribonuclease H-like"/>
    <property type="match status" value="1"/>
</dbReference>
<dbReference type="PANTHER" id="PTHR22891">
    <property type="entry name" value="EUKARYOTIC TRANSLATION INITIATION FACTOR 2C"/>
    <property type="match status" value="1"/>
</dbReference>
<reference evidence="2 3" key="1">
    <citation type="journal article" date="2017" name="Gigascience">
        <title>Draft genome of the honey bee ectoparasitic mite, Tropilaelaps mercedesae, is shaped by the parasitic life history.</title>
        <authorList>
            <person name="Dong X."/>
            <person name="Armstrong S.D."/>
            <person name="Xia D."/>
            <person name="Makepeace B.L."/>
            <person name="Darby A.C."/>
            <person name="Kadowaki T."/>
        </authorList>
    </citation>
    <scope>NUCLEOTIDE SEQUENCE [LARGE SCALE GENOMIC DNA]</scope>
    <source>
        <strain evidence="2">Wuxi-XJTLU</strain>
    </source>
</reference>
<comment type="caution">
    <text evidence="2">The sequence shown here is derived from an EMBL/GenBank/DDBJ whole genome shotgun (WGS) entry which is preliminary data.</text>
</comment>
<keyword evidence="3" id="KW-1185">Reference proteome</keyword>
<dbReference type="InterPro" id="IPR003165">
    <property type="entry name" value="Piwi"/>
</dbReference>
<proteinExistence type="predicted"/>
<dbReference type="AlphaFoldDB" id="A0A1V9XSW4"/>
<feature type="domain" description="Piwi" evidence="1">
    <location>
        <begin position="106"/>
        <end position="150"/>
    </location>
</feature>
<evidence type="ECO:0000313" key="3">
    <source>
        <dbReference type="Proteomes" id="UP000192247"/>
    </source>
</evidence>
<dbReference type="GO" id="GO:0003676">
    <property type="term" value="F:nucleic acid binding"/>
    <property type="evidence" value="ECO:0007669"/>
    <property type="project" value="InterPro"/>
</dbReference>